<evidence type="ECO:0000313" key="2">
    <source>
        <dbReference type="EMBL" id="ABC76541.1"/>
    </source>
</evidence>
<accession>Q2LR30</accession>
<gene>
    <name evidence="2" type="ORF">SYN_01727</name>
</gene>
<dbReference type="PROSITE" id="PS51108">
    <property type="entry name" value="PTS_EIID"/>
    <property type="match status" value="1"/>
</dbReference>
<feature type="transmembrane region" description="Helical" evidence="1">
    <location>
        <begin position="133"/>
        <end position="155"/>
    </location>
</feature>
<keyword evidence="1" id="KW-1133">Transmembrane helix</keyword>
<sequence>MLPNSVAADKGSFMRSSLLISIFLRSLLIQASFNFWRMQNLGFTYALIPIGRLFGKDQKRMQILLSRHMQLFNSHPYMTGPILGSVIHIEEENLKDEKTVTNEDALTLKSTLSGPYAAIGDSFFWGAYRPMSALTGVFFAVQGYLTAPLVAFFLYNTVHLWIRWKGFAEGYRLGRQGIDFVRRLDLPKKSGRIRWVSLSVLSLLSVLFSSGETVPFMLPWGGIVMKIGALLCILLCFWGIRKGISPLHILYGMVIIIFLSLQ</sequence>
<dbReference type="KEGG" id="sat:SYN_01727"/>
<dbReference type="PANTHER" id="PTHR32502:SF23">
    <property type="entry name" value="TRANSPORT PROTEIN, PTS SYSTEM"/>
    <property type="match status" value="1"/>
</dbReference>
<protein>
    <submittedName>
        <fullName evidence="2">PTS system mannose/fructose/sorbose family IID component protein</fullName>
    </submittedName>
</protein>
<dbReference type="InterPro" id="IPR004704">
    <property type="entry name" value="PTS_IID_man"/>
</dbReference>
<feature type="transmembrane region" description="Helical" evidence="1">
    <location>
        <begin position="217"/>
        <end position="237"/>
    </location>
</feature>
<feature type="transmembrane region" description="Helical" evidence="1">
    <location>
        <begin position="193"/>
        <end position="211"/>
    </location>
</feature>
<dbReference type="eggNOG" id="COG3716">
    <property type="taxonomic scope" value="Bacteria"/>
</dbReference>
<dbReference type="FunCoup" id="Q2LR30">
    <property type="interactions" value="68"/>
</dbReference>
<dbReference type="Pfam" id="PF03613">
    <property type="entry name" value="EIID-AGA"/>
    <property type="match status" value="1"/>
</dbReference>
<keyword evidence="3" id="KW-1185">Reference proteome</keyword>
<dbReference type="PANTHER" id="PTHR32502">
    <property type="entry name" value="N-ACETYLGALACTOSAMINE PERMEASE II COMPONENT-RELATED"/>
    <property type="match status" value="1"/>
</dbReference>
<dbReference type="AlphaFoldDB" id="Q2LR30"/>
<dbReference type="InParanoid" id="Q2LR30"/>
<keyword evidence="1" id="KW-0812">Transmembrane</keyword>
<evidence type="ECO:0000256" key="1">
    <source>
        <dbReference type="SAM" id="Phobius"/>
    </source>
</evidence>
<dbReference type="Proteomes" id="UP000001933">
    <property type="component" value="Chromosome"/>
</dbReference>
<dbReference type="InterPro" id="IPR050303">
    <property type="entry name" value="GatZ_KbaZ_carbometab"/>
</dbReference>
<evidence type="ECO:0000313" key="3">
    <source>
        <dbReference type="Proteomes" id="UP000001933"/>
    </source>
</evidence>
<dbReference type="GO" id="GO:0009401">
    <property type="term" value="P:phosphoenolpyruvate-dependent sugar phosphotransferase system"/>
    <property type="evidence" value="ECO:0007669"/>
    <property type="project" value="InterPro"/>
</dbReference>
<dbReference type="HOGENOM" id="CLU_060742_0_0_7"/>
<reference evidence="2 3" key="1">
    <citation type="journal article" date="2007" name="Proc. Natl. Acad. Sci. U.S.A.">
        <title>The genome of Syntrophus aciditrophicus: life at the thermodynamic limit of microbial growth.</title>
        <authorList>
            <person name="McInerney M.J."/>
            <person name="Rohlin L."/>
            <person name="Mouttaki H."/>
            <person name="Kim U."/>
            <person name="Krupp R.S."/>
            <person name="Rios-Hernandez L."/>
            <person name="Sieber J."/>
            <person name="Struchtemeyer C.G."/>
            <person name="Bhattacharyya A."/>
            <person name="Campbell J.W."/>
            <person name="Gunsalus R.P."/>
        </authorList>
    </citation>
    <scope>NUCLEOTIDE SEQUENCE [LARGE SCALE GENOMIC DNA]</scope>
    <source>
        <strain evidence="2 3">SB</strain>
    </source>
</reference>
<feature type="transmembrane region" description="Helical" evidence="1">
    <location>
        <begin position="244"/>
        <end position="261"/>
    </location>
</feature>
<keyword evidence="1" id="KW-0472">Membrane</keyword>
<dbReference type="GO" id="GO:0005886">
    <property type="term" value="C:plasma membrane"/>
    <property type="evidence" value="ECO:0007669"/>
    <property type="project" value="TreeGrafter"/>
</dbReference>
<dbReference type="EMBL" id="CP000252">
    <property type="protein sequence ID" value="ABC76541.1"/>
    <property type="molecule type" value="Genomic_DNA"/>
</dbReference>
<name>Q2LR30_SYNAS</name>
<proteinExistence type="predicted"/>
<organism evidence="2 3">
    <name type="scientific">Syntrophus aciditrophicus (strain SB)</name>
    <dbReference type="NCBI Taxonomy" id="56780"/>
    <lineage>
        <taxon>Bacteria</taxon>
        <taxon>Pseudomonadati</taxon>
        <taxon>Thermodesulfobacteriota</taxon>
        <taxon>Syntrophia</taxon>
        <taxon>Syntrophales</taxon>
        <taxon>Syntrophaceae</taxon>
        <taxon>Syntrophus</taxon>
    </lineage>
</organism>
<dbReference type="STRING" id="56780.SYN_01727"/>